<dbReference type="EMBL" id="FUEG01000008">
    <property type="protein sequence ID" value="SJL07751.1"/>
    <property type="molecule type" value="Genomic_DNA"/>
</dbReference>
<protein>
    <submittedName>
        <fullName evidence="2">Uncharacterized protein</fullName>
    </submittedName>
</protein>
<proteinExistence type="predicted"/>
<name>A0A284RG66_ARMOS</name>
<dbReference type="AlphaFoldDB" id="A0A284RG66"/>
<accession>A0A284RG66</accession>
<organism evidence="2 3">
    <name type="scientific">Armillaria ostoyae</name>
    <name type="common">Armillaria root rot fungus</name>
    <dbReference type="NCBI Taxonomy" id="47428"/>
    <lineage>
        <taxon>Eukaryota</taxon>
        <taxon>Fungi</taxon>
        <taxon>Dikarya</taxon>
        <taxon>Basidiomycota</taxon>
        <taxon>Agaricomycotina</taxon>
        <taxon>Agaricomycetes</taxon>
        <taxon>Agaricomycetidae</taxon>
        <taxon>Agaricales</taxon>
        <taxon>Marasmiineae</taxon>
        <taxon>Physalacriaceae</taxon>
        <taxon>Armillaria</taxon>
    </lineage>
</organism>
<gene>
    <name evidence="2" type="ORF">ARMOST_11101</name>
</gene>
<evidence type="ECO:0000313" key="3">
    <source>
        <dbReference type="Proteomes" id="UP000219338"/>
    </source>
</evidence>
<evidence type="ECO:0000256" key="1">
    <source>
        <dbReference type="SAM" id="MobiDB-lite"/>
    </source>
</evidence>
<dbReference type="STRING" id="47428.A0A284RG66"/>
<keyword evidence="3" id="KW-1185">Reference proteome</keyword>
<dbReference type="Proteomes" id="UP000219338">
    <property type="component" value="Unassembled WGS sequence"/>
</dbReference>
<feature type="compositionally biased region" description="Low complexity" evidence="1">
    <location>
        <begin position="29"/>
        <end position="54"/>
    </location>
</feature>
<reference evidence="3" key="1">
    <citation type="journal article" date="2017" name="Nat. Ecol. Evol.">
        <title>Genome expansion and lineage-specific genetic innovations in the forest pathogenic fungi Armillaria.</title>
        <authorList>
            <person name="Sipos G."/>
            <person name="Prasanna A.N."/>
            <person name="Walter M.C."/>
            <person name="O'Connor E."/>
            <person name="Balint B."/>
            <person name="Krizsan K."/>
            <person name="Kiss B."/>
            <person name="Hess J."/>
            <person name="Varga T."/>
            <person name="Slot J."/>
            <person name="Riley R."/>
            <person name="Boka B."/>
            <person name="Rigling D."/>
            <person name="Barry K."/>
            <person name="Lee J."/>
            <person name="Mihaltcheva S."/>
            <person name="LaButti K."/>
            <person name="Lipzen A."/>
            <person name="Waldron R."/>
            <person name="Moloney N.M."/>
            <person name="Sperisen C."/>
            <person name="Kredics L."/>
            <person name="Vagvoelgyi C."/>
            <person name="Patrignani A."/>
            <person name="Fitzpatrick D."/>
            <person name="Nagy I."/>
            <person name="Doyle S."/>
            <person name="Anderson J.B."/>
            <person name="Grigoriev I.V."/>
            <person name="Gueldener U."/>
            <person name="Muensterkoetter M."/>
            <person name="Nagy L.G."/>
        </authorList>
    </citation>
    <scope>NUCLEOTIDE SEQUENCE [LARGE SCALE GENOMIC DNA]</scope>
    <source>
        <strain evidence="3">C18/9</strain>
    </source>
</reference>
<feature type="region of interest" description="Disordered" evidence="1">
    <location>
        <begin position="1"/>
        <end position="104"/>
    </location>
</feature>
<feature type="compositionally biased region" description="Low complexity" evidence="1">
    <location>
        <begin position="1"/>
        <end position="21"/>
    </location>
</feature>
<sequence>MTANAKSLNAKASAVGAAAVDAVKKSIPSSSSEARGTSSASTSSKPSSSFTKAFSKTDRSSLSEPSIILVTSPPSPTPVHDIDNKPEPAIRSTSFVPPPVFATA</sequence>
<evidence type="ECO:0000313" key="2">
    <source>
        <dbReference type="EMBL" id="SJL07751.1"/>
    </source>
</evidence>